<evidence type="ECO:0000313" key="2">
    <source>
        <dbReference type="EMBL" id="GAA2066536.1"/>
    </source>
</evidence>
<feature type="region of interest" description="Disordered" evidence="1">
    <location>
        <begin position="503"/>
        <end position="545"/>
    </location>
</feature>
<accession>A0ABP5H9Y0</accession>
<evidence type="ECO:0000313" key="3">
    <source>
        <dbReference type="Proteomes" id="UP001500751"/>
    </source>
</evidence>
<feature type="compositionally biased region" description="Basic residues" evidence="1">
    <location>
        <begin position="10"/>
        <end position="19"/>
    </location>
</feature>
<reference evidence="3" key="1">
    <citation type="journal article" date="2019" name="Int. J. Syst. Evol. Microbiol.">
        <title>The Global Catalogue of Microorganisms (GCM) 10K type strain sequencing project: providing services to taxonomists for standard genome sequencing and annotation.</title>
        <authorList>
            <consortium name="The Broad Institute Genomics Platform"/>
            <consortium name="The Broad Institute Genome Sequencing Center for Infectious Disease"/>
            <person name="Wu L."/>
            <person name="Ma J."/>
        </authorList>
    </citation>
    <scope>NUCLEOTIDE SEQUENCE [LARGE SCALE GENOMIC DNA]</scope>
    <source>
        <strain evidence="3">JCM 16014</strain>
    </source>
</reference>
<keyword evidence="3" id="KW-1185">Reference proteome</keyword>
<dbReference type="Proteomes" id="UP001500751">
    <property type="component" value="Unassembled WGS sequence"/>
</dbReference>
<proteinExistence type="predicted"/>
<dbReference type="EMBL" id="BAAAQN010000112">
    <property type="protein sequence ID" value="GAA2066536.1"/>
    <property type="molecule type" value="Genomic_DNA"/>
</dbReference>
<evidence type="ECO:0000256" key="1">
    <source>
        <dbReference type="SAM" id="MobiDB-lite"/>
    </source>
</evidence>
<sequence length="545" mass="57921">MDRPTGPTKPRARPAPHRNPRADDQVTGQARVLNLLHAAHPDDVPRVLALFSDADLRAGLASEHCDPALRAVAVRTADPFPARRGRAAARIRVHRSGSAADPDHRGRPARAGHPHHPDREALCHAVLDPRPPALALVDEPGRAPEAVCLASRTPLQPALPDGVTPFGRPQADLRRLIHTRLNAALGDAPLVWHGVLARVGAWEGSFADLVALATTWGPRPPASELPIRFRARTEVFPPGVLFAMAPPEVAGAVLAQTGARSQDLVEGLLKHAPYHPAYLAHVLGPAGTAYHAACLAQNASMPLAAAHGFLDRAADSRIAGLLAQSHDDLALRLHAARVARSSADGRPSRIRPAELTGTAEEVHAMLAAAGTAEALADVLTELRPVLLRLPDGPGLRLLAYRRLAELAGPEAVWAVELHHAGRLDRMLPAVRASMTAESALPIQEAAAALTAPGPPPAGPRQDPLTEWPLEEAVRTHLDHRVDRWRVLIGLAGTDPAPLFDLVQRLGSSPGGQPVRPAGRRVQDLNRTPPADGPARGHPAREGDDR</sequence>
<name>A0ABP5H9Y0_9ACTN</name>
<feature type="region of interest" description="Disordered" evidence="1">
    <location>
        <begin position="85"/>
        <end position="116"/>
    </location>
</feature>
<comment type="caution">
    <text evidence="2">The sequence shown here is derived from an EMBL/GenBank/DDBJ whole genome shotgun (WGS) entry which is preliminary data.</text>
</comment>
<protein>
    <submittedName>
        <fullName evidence="2">Uncharacterized protein</fullName>
    </submittedName>
</protein>
<feature type="region of interest" description="Disordered" evidence="1">
    <location>
        <begin position="1"/>
        <end position="25"/>
    </location>
</feature>
<feature type="compositionally biased region" description="Basic residues" evidence="1">
    <location>
        <begin position="85"/>
        <end position="95"/>
    </location>
</feature>
<gene>
    <name evidence="2" type="ORF">GCM10009839_92920</name>
</gene>
<organism evidence="2 3">
    <name type="scientific">Catenulispora yoronensis</name>
    <dbReference type="NCBI Taxonomy" id="450799"/>
    <lineage>
        <taxon>Bacteria</taxon>
        <taxon>Bacillati</taxon>
        <taxon>Actinomycetota</taxon>
        <taxon>Actinomycetes</taxon>
        <taxon>Catenulisporales</taxon>
        <taxon>Catenulisporaceae</taxon>
        <taxon>Catenulispora</taxon>
    </lineage>
</organism>